<dbReference type="GO" id="GO:0008270">
    <property type="term" value="F:zinc ion binding"/>
    <property type="evidence" value="ECO:0007669"/>
    <property type="project" value="UniProtKB-UniRule"/>
</dbReference>
<comment type="cofactor">
    <cofactor evidence="7">
        <name>Zn(2+)</name>
        <dbReference type="ChEBI" id="CHEBI:29105"/>
    </cofactor>
    <text evidence="7">Binds 3 Zn(2+) ions.</text>
</comment>
<dbReference type="InterPro" id="IPR018246">
    <property type="entry name" value="AP_endonuc_F2_Zn_BS"/>
</dbReference>
<feature type="binding site" evidence="7">
    <location>
        <position position="66"/>
    </location>
    <ligand>
        <name>Zn(2+)</name>
        <dbReference type="ChEBI" id="CHEBI:29105"/>
        <label>1</label>
    </ligand>
</feature>
<feature type="binding site" evidence="7">
    <location>
        <position position="213"/>
    </location>
    <ligand>
        <name>Zn(2+)</name>
        <dbReference type="ChEBI" id="CHEBI:29105"/>
        <label>2</label>
    </ligand>
</feature>
<dbReference type="InterPro" id="IPR036237">
    <property type="entry name" value="Xyl_isomerase-like_sf"/>
</dbReference>
<dbReference type="GO" id="GO:0008833">
    <property type="term" value="F:deoxyribonuclease IV (phage-T4-induced) activity"/>
    <property type="evidence" value="ECO:0007669"/>
    <property type="project" value="UniProtKB-UniRule"/>
</dbReference>
<comment type="function">
    <text evidence="7">Endonuclease IV plays a role in DNA repair. It cleaves phosphodiester bonds at apurinic or apyrimidinic (AP) sites, generating a 3'-hydroxyl group and a 5'-terminal sugar phosphate.</text>
</comment>
<dbReference type="PROSITE" id="PS00731">
    <property type="entry name" value="AP_NUCLEASE_F2_3"/>
    <property type="match status" value="1"/>
</dbReference>
<dbReference type="PANTHER" id="PTHR21445">
    <property type="entry name" value="ENDONUCLEASE IV ENDODEOXYRIBONUCLEASE IV"/>
    <property type="match status" value="1"/>
</dbReference>
<evidence type="ECO:0000256" key="1">
    <source>
        <dbReference type="ARBA" id="ARBA00005340"/>
    </source>
</evidence>
<dbReference type="EMBL" id="JAAKDE010000023">
    <property type="protein sequence ID" value="MBA2133797.1"/>
    <property type="molecule type" value="Genomic_DNA"/>
</dbReference>
<dbReference type="SUPFAM" id="SSF51658">
    <property type="entry name" value="Xylose isomerase-like"/>
    <property type="match status" value="1"/>
</dbReference>
<keyword evidence="4 7" id="KW-0378">Hydrolase</keyword>
<dbReference type="GO" id="GO:0008081">
    <property type="term" value="F:phosphoric diester hydrolase activity"/>
    <property type="evidence" value="ECO:0007669"/>
    <property type="project" value="TreeGrafter"/>
</dbReference>
<dbReference type="PROSITE" id="PS00730">
    <property type="entry name" value="AP_NUCLEASE_F2_2"/>
    <property type="match status" value="1"/>
</dbReference>
<feature type="binding site" evidence="7">
    <location>
        <position position="176"/>
    </location>
    <ligand>
        <name>Zn(2+)</name>
        <dbReference type="ChEBI" id="CHEBI:29105"/>
        <label>2</label>
    </ligand>
</feature>
<feature type="domain" description="Xylose isomerase-like TIM barrel" evidence="8">
    <location>
        <begin position="17"/>
        <end position="265"/>
    </location>
</feature>
<evidence type="ECO:0000256" key="5">
    <source>
        <dbReference type="ARBA" id="ARBA00022833"/>
    </source>
</evidence>
<keyword evidence="7" id="KW-0255">Endonuclease</keyword>
<feature type="binding site" evidence="7">
    <location>
        <position position="142"/>
    </location>
    <ligand>
        <name>Zn(2+)</name>
        <dbReference type="ChEBI" id="CHEBI:29105"/>
        <label>2</label>
    </ligand>
</feature>
<dbReference type="GO" id="GO:0006284">
    <property type="term" value="P:base-excision repair"/>
    <property type="evidence" value="ECO:0007669"/>
    <property type="project" value="TreeGrafter"/>
</dbReference>
<keyword evidence="3 7" id="KW-0227">DNA damage</keyword>
<keyword evidence="2 7" id="KW-0479">Metal-binding</keyword>
<dbReference type="NCBIfam" id="TIGR00587">
    <property type="entry name" value="nfo"/>
    <property type="match status" value="1"/>
</dbReference>
<keyword evidence="7" id="KW-0540">Nuclease</keyword>
<evidence type="ECO:0000313" key="10">
    <source>
        <dbReference type="Proteomes" id="UP000657177"/>
    </source>
</evidence>
<dbReference type="Gene3D" id="3.20.20.150">
    <property type="entry name" value="Divalent-metal-dependent TIM barrel enzymes"/>
    <property type="match status" value="1"/>
</dbReference>
<dbReference type="PANTHER" id="PTHR21445:SF0">
    <property type="entry name" value="APURINIC-APYRIMIDINIC ENDONUCLEASE"/>
    <property type="match status" value="1"/>
</dbReference>
<evidence type="ECO:0000256" key="2">
    <source>
        <dbReference type="ARBA" id="ARBA00022723"/>
    </source>
</evidence>
<protein>
    <recommendedName>
        <fullName evidence="7">Probable endonuclease 4</fullName>
        <ecNumber evidence="7">3.1.21.2</ecNumber>
    </recommendedName>
    <alternativeName>
        <fullName evidence="7">Endodeoxyribonuclease IV</fullName>
    </alternativeName>
    <alternativeName>
        <fullName evidence="7">Endonuclease IV</fullName>
    </alternativeName>
</protein>
<feature type="binding site" evidence="7">
    <location>
        <position position="226"/>
    </location>
    <ligand>
        <name>Zn(2+)</name>
        <dbReference type="ChEBI" id="CHEBI:29105"/>
        <label>3</label>
    </ligand>
</feature>
<name>A0A8J6HYC0_9FIRM</name>
<feature type="binding site" evidence="7">
    <location>
        <position position="228"/>
    </location>
    <ligand>
        <name>Zn(2+)</name>
        <dbReference type="ChEBI" id="CHEBI:29105"/>
        <label>3</label>
    </ligand>
</feature>
<dbReference type="AlphaFoldDB" id="A0A8J6HYC0"/>
<dbReference type="PROSITE" id="PS51432">
    <property type="entry name" value="AP_NUCLEASE_F2_4"/>
    <property type="match status" value="1"/>
</dbReference>
<evidence type="ECO:0000256" key="4">
    <source>
        <dbReference type="ARBA" id="ARBA00022801"/>
    </source>
</evidence>
<dbReference type="Proteomes" id="UP000657177">
    <property type="component" value="Unassembled WGS sequence"/>
</dbReference>
<dbReference type="GO" id="GO:0003677">
    <property type="term" value="F:DNA binding"/>
    <property type="evidence" value="ECO:0007669"/>
    <property type="project" value="InterPro"/>
</dbReference>
<comment type="similarity">
    <text evidence="1 7">Belongs to the AP endonuclease 2 family.</text>
</comment>
<feature type="binding site" evidence="7">
    <location>
        <position position="258"/>
    </location>
    <ligand>
        <name>Zn(2+)</name>
        <dbReference type="ChEBI" id="CHEBI:29105"/>
        <label>2</label>
    </ligand>
</feature>
<feature type="binding site" evidence="7">
    <location>
        <position position="142"/>
    </location>
    <ligand>
        <name>Zn(2+)</name>
        <dbReference type="ChEBI" id="CHEBI:29105"/>
        <label>1</label>
    </ligand>
</feature>
<evidence type="ECO:0000256" key="6">
    <source>
        <dbReference type="ARBA" id="ARBA00023204"/>
    </source>
</evidence>
<feature type="binding site" evidence="7">
    <location>
        <position position="179"/>
    </location>
    <ligand>
        <name>Zn(2+)</name>
        <dbReference type="ChEBI" id="CHEBI:29105"/>
        <label>3</label>
    </ligand>
</feature>
<accession>A0A8J6HYC0</accession>
<comment type="catalytic activity">
    <reaction evidence="7">
        <text>Endonucleolytic cleavage to 5'-phosphooligonucleotide end-products.</text>
        <dbReference type="EC" id="3.1.21.2"/>
    </reaction>
</comment>
<keyword evidence="6 7" id="KW-0234">DNA repair</keyword>
<evidence type="ECO:0000259" key="8">
    <source>
        <dbReference type="Pfam" id="PF01261"/>
    </source>
</evidence>
<dbReference type="CDD" id="cd00019">
    <property type="entry name" value="AP2Ec"/>
    <property type="match status" value="1"/>
</dbReference>
<evidence type="ECO:0000256" key="3">
    <source>
        <dbReference type="ARBA" id="ARBA00022763"/>
    </source>
</evidence>
<proteinExistence type="inferred from homology"/>
<evidence type="ECO:0000256" key="7">
    <source>
        <dbReference type="HAMAP-Rule" id="MF_00152"/>
    </source>
</evidence>
<dbReference type="GO" id="GO:0003906">
    <property type="term" value="F:DNA-(apurinic or apyrimidinic site) endonuclease activity"/>
    <property type="evidence" value="ECO:0007669"/>
    <property type="project" value="TreeGrafter"/>
</dbReference>
<dbReference type="SMART" id="SM00518">
    <property type="entry name" value="AP2Ec"/>
    <property type="match status" value="1"/>
</dbReference>
<dbReference type="Pfam" id="PF01261">
    <property type="entry name" value="AP_endonuc_2"/>
    <property type="match status" value="1"/>
</dbReference>
<keyword evidence="10" id="KW-1185">Reference proteome</keyword>
<dbReference type="HAMAP" id="MF_00152">
    <property type="entry name" value="Nfo"/>
    <property type="match status" value="1"/>
</dbReference>
<reference evidence="9" key="1">
    <citation type="submission" date="2020-06" db="EMBL/GenBank/DDBJ databases">
        <title>Novel chitinolytic bacterium.</title>
        <authorList>
            <person name="Ungkulpasvich U."/>
            <person name="Kosugi A."/>
            <person name="Uke A."/>
        </authorList>
    </citation>
    <scope>NUCLEOTIDE SEQUENCE</scope>
    <source>
        <strain evidence="9">UUS1-1</strain>
    </source>
</reference>
<gene>
    <name evidence="7" type="primary">nfo</name>
    <name evidence="9" type="ORF">G5B42_09660</name>
</gene>
<keyword evidence="5 7" id="KW-0862">Zinc</keyword>
<feature type="binding site" evidence="7">
    <location>
        <position position="106"/>
    </location>
    <ligand>
        <name>Zn(2+)</name>
        <dbReference type="ChEBI" id="CHEBI:29105"/>
        <label>1</label>
    </ligand>
</feature>
<dbReference type="InterPro" id="IPR013022">
    <property type="entry name" value="Xyl_isomerase-like_TIM-brl"/>
</dbReference>
<dbReference type="FunFam" id="3.20.20.150:FF:000001">
    <property type="entry name" value="Probable endonuclease 4"/>
    <property type="match status" value="1"/>
</dbReference>
<dbReference type="EC" id="3.1.21.2" evidence="7"/>
<organism evidence="9 10">
    <name type="scientific">Capillibacterium thermochitinicola</name>
    <dbReference type="NCBI Taxonomy" id="2699427"/>
    <lineage>
        <taxon>Bacteria</taxon>
        <taxon>Bacillati</taxon>
        <taxon>Bacillota</taxon>
        <taxon>Capillibacterium</taxon>
    </lineage>
</organism>
<dbReference type="InterPro" id="IPR001719">
    <property type="entry name" value="AP_endonuc_2"/>
</dbReference>
<sequence length="283" mass="30364">MRFGVHVSIGKGLAAAVQEAKDLGCDAFQIFSGNPRGWQKKPLLAQDVEAFRQKVQEYGLGPVVVHLSYLPNPAAEEDELYIKSISAIAEEYQRAVAIDADYFVVHPGKAGKQSMENALDKVVRGVEKILTLVPGRTRFLLENQAGAGTEVGGDLSQLAAILKAINMPDRTGLCLDTCHAFAAGYDLRTKAGIDRLLAEVETAVGLETLHLLHLNDALGELGSHLDRHTHIGEGRIGLEGFGLFLTDPRLSALTGILETPQTKPEDDLKNLAVVRRLAAGGAG</sequence>
<dbReference type="RefSeq" id="WP_181340266.1">
    <property type="nucleotide sequence ID" value="NZ_JAAKDE010000023.1"/>
</dbReference>
<evidence type="ECO:0000313" key="9">
    <source>
        <dbReference type="EMBL" id="MBA2133797.1"/>
    </source>
</evidence>
<comment type="caution">
    <text evidence="9">The sequence shown here is derived from an EMBL/GenBank/DDBJ whole genome shotgun (WGS) entry which is preliminary data.</text>
</comment>